<dbReference type="EMBL" id="JBBJCI010000141">
    <property type="protein sequence ID" value="KAK7242615.1"/>
    <property type="molecule type" value="Genomic_DNA"/>
</dbReference>
<dbReference type="SUPFAM" id="SSF56796">
    <property type="entry name" value="Dehydroquinate synthase-like"/>
    <property type="match status" value="1"/>
</dbReference>
<evidence type="ECO:0000259" key="3">
    <source>
        <dbReference type="Pfam" id="PF00465"/>
    </source>
</evidence>
<protein>
    <submittedName>
        <fullName evidence="5">Hydroxyacid-oxoacid transhydrogenase</fullName>
    </submittedName>
</protein>
<gene>
    <name evidence="5" type="ORF">SO694_00016147</name>
</gene>
<dbReference type="Proteomes" id="UP001363151">
    <property type="component" value="Unassembled WGS sequence"/>
</dbReference>
<feature type="domain" description="Alcohol dehydrogenase iron-type/glycerol dehydrogenase GldA" evidence="3">
    <location>
        <begin position="12"/>
        <end position="101"/>
    </location>
</feature>
<name>A0ABR1G1R9_AURAN</name>
<dbReference type="CDD" id="cd14861">
    <property type="entry name" value="Fe-ADH-like"/>
    <property type="match status" value="1"/>
</dbReference>
<evidence type="ECO:0000259" key="4">
    <source>
        <dbReference type="Pfam" id="PF25137"/>
    </source>
</evidence>
<dbReference type="PANTHER" id="PTHR11496:SF102">
    <property type="entry name" value="ALCOHOL DEHYDROGENASE 4"/>
    <property type="match status" value="1"/>
</dbReference>
<dbReference type="Gene3D" id="1.20.1090.10">
    <property type="entry name" value="Dehydroquinate synthase-like - alpha domain"/>
    <property type="match status" value="1"/>
</dbReference>
<dbReference type="Pfam" id="PF25137">
    <property type="entry name" value="ADH_Fe_C"/>
    <property type="match status" value="1"/>
</dbReference>
<feature type="domain" description="Fe-containing alcohol dehydrogenase-like C-terminal" evidence="4">
    <location>
        <begin position="118"/>
        <end position="305"/>
    </location>
</feature>
<dbReference type="Pfam" id="PF00465">
    <property type="entry name" value="Fe-ADH"/>
    <property type="match status" value="1"/>
</dbReference>
<accession>A0ABR1G1R9</accession>
<organism evidence="5 6">
    <name type="scientific">Aureococcus anophagefferens</name>
    <name type="common">Harmful bloom alga</name>
    <dbReference type="NCBI Taxonomy" id="44056"/>
    <lineage>
        <taxon>Eukaryota</taxon>
        <taxon>Sar</taxon>
        <taxon>Stramenopiles</taxon>
        <taxon>Ochrophyta</taxon>
        <taxon>Pelagophyceae</taxon>
        <taxon>Pelagomonadales</taxon>
        <taxon>Pelagomonadaceae</taxon>
        <taxon>Aureococcus</taxon>
    </lineage>
</organism>
<comment type="similarity">
    <text evidence="1">Belongs to the iron-containing alcohol dehydrogenase family.</text>
</comment>
<comment type="caution">
    <text evidence="5">The sequence shown here is derived from an EMBL/GenBank/DDBJ whole genome shotgun (WGS) entry which is preliminary data.</text>
</comment>
<dbReference type="InterPro" id="IPR056798">
    <property type="entry name" value="ADH_Fe_C"/>
</dbReference>
<dbReference type="InterPro" id="IPR001670">
    <property type="entry name" value="ADH_Fe/GldA"/>
</dbReference>
<evidence type="ECO:0000313" key="6">
    <source>
        <dbReference type="Proteomes" id="UP001363151"/>
    </source>
</evidence>
<sequence length="310" mass="32342">MVADAAASCGGCPVYSDVQGNPTEANVSGGVAAFKAHGCDGVIAFGGGSAMDAAKCVALMVGQDRPLFDFEDREDWCDRVDPAGMVPCVAVPTTSGTGSEAIALLDPELTLGLPKHVTAWVGIDALSHSMEAFSSPFYHPMAHGMALEGMRIVKDYLPRLMEDGADLEARSQLMVASTLGATAFQKGLGAMHSLTHAAGGLLNTQHGQTISVVMPYVLQHNRPAIADSFEALGRYLDLEDASVTGVTDWVLELRETCGIPNTLAEIGVDEAHVATLAPMAVEDPSSGSNPTPVTEQAATDLYLSAIRGKL</sequence>
<keyword evidence="2" id="KW-0560">Oxidoreductase</keyword>
<dbReference type="PANTHER" id="PTHR11496">
    <property type="entry name" value="ALCOHOL DEHYDROGENASE"/>
    <property type="match status" value="1"/>
</dbReference>
<evidence type="ECO:0000256" key="1">
    <source>
        <dbReference type="ARBA" id="ARBA00007358"/>
    </source>
</evidence>
<proteinExistence type="inferred from homology"/>
<evidence type="ECO:0000313" key="5">
    <source>
        <dbReference type="EMBL" id="KAK7242615.1"/>
    </source>
</evidence>
<dbReference type="InterPro" id="IPR039697">
    <property type="entry name" value="Alcohol_dehydrogenase_Fe"/>
</dbReference>
<dbReference type="Gene3D" id="3.40.50.1970">
    <property type="match status" value="1"/>
</dbReference>
<evidence type="ECO:0000256" key="2">
    <source>
        <dbReference type="ARBA" id="ARBA00023002"/>
    </source>
</evidence>
<keyword evidence="6" id="KW-1185">Reference proteome</keyword>
<reference evidence="5 6" key="1">
    <citation type="submission" date="2024-03" db="EMBL/GenBank/DDBJ databases">
        <title>Aureococcus anophagefferens CCMP1851 and Kratosvirus quantuckense: Draft genome of a second virus-susceptible host strain in the model system.</title>
        <authorList>
            <person name="Chase E."/>
            <person name="Truchon A.R."/>
            <person name="Schepens W."/>
            <person name="Wilhelm S.W."/>
        </authorList>
    </citation>
    <scope>NUCLEOTIDE SEQUENCE [LARGE SCALE GENOMIC DNA]</scope>
    <source>
        <strain evidence="5 6">CCMP1851</strain>
    </source>
</reference>